<feature type="domain" description="N-acetyltransferase" evidence="3">
    <location>
        <begin position="1"/>
        <end position="142"/>
    </location>
</feature>
<dbReference type="RefSeq" id="WP_183449857.1">
    <property type="nucleotide sequence ID" value="NZ_JACHWB010000002.1"/>
</dbReference>
<dbReference type="Proteomes" id="UP000532010">
    <property type="component" value="Unassembled WGS sequence"/>
</dbReference>
<comment type="caution">
    <text evidence="4">The sequence shown here is derived from an EMBL/GenBank/DDBJ whole genome shotgun (WGS) entry which is preliminary data.</text>
</comment>
<dbReference type="CDD" id="cd04301">
    <property type="entry name" value="NAT_SF"/>
    <property type="match status" value="1"/>
</dbReference>
<keyword evidence="5" id="KW-1185">Reference proteome</keyword>
<sequence>MRTDMEAVARLHRHVRRTCLPYLPELHTPEEDLAFFERHVFPPSTIWLAEDEGRLIGFAAVKQDWLDHLYVDPVWHGRGVGRALLMAAQKDAEELSLWTFQANVQARRFYERHGFRLVELTDGSGNEECTPDAHYRWTRLPAGEGEDHRVHETDTRS</sequence>
<reference evidence="4 5" key="1">
    <citation type="submission" date="2020-08" db="EMBL/GenBank/DDBJ databases">
        <title>The Agave Microbiome: Exploring the role of microbial communities in plant adaptations to desert environments.</title>
        <authorList>
            <person name="Partida-Martinez L.P."/>
        </authorList>
    </citation>
    <scope>NUCLEOTIDE SEQUENCE [LARGE SCALE GENOMIC DNA]</scope>
    <source>
        <strain evidence="4 5">AT3.9</strain>
    </source>
</reference>
<evidence type="ECO:0000256" key="1">
    <source>
        <dbReference type="ARBA" id="ARBA00022679"/>
    </source>
</evidence>
<protein>
    <submittedName>
        <fullName evidence="4">GNAT superfamily N-acetyltransferase</fullName>
    </submittedName>
</protein>
<dbReference type="Gene3D" id="3.40.630.30">
    <property type="match status" value="1"/>
</dbReference>
<dbReference type="AlphaFoldDB" id="A0A7W4YXK2"/>
<evidence type="ECO:0000256" key="2">
    <source>
        <dbReference type="ARBA" id="ARBA00023315"/>
    </source>
</evidence>
<dbReference type="EMBL" id="JACHWB010000002">
    <property type="protein sequence ID" value="MBB3019103.1"/>
    <property type="molecule type" value="Genomic_DNA"/>
</dbReference>
<evidence type="ECO:0000259" key="3">
    <source>
        <dbReference type="PROSITE" id="PS51186"/>
    </source>
</evidence>
<dbReference type="Pfam" id="PF00583">
    <property type="entry name" value="Acetyltransf_1"/>
    <property type="match status" value="1"/>
</dbReference>
<dbReference type="GO" id="GO:0016747">
    <property type="term" value="F:acyltransferase activity, transferring groups other than amino-acyl groups"/>
    <property type="evidence" value="ECO:0007669"/>
    <property type="project" value="InterPro"/>
</dbReference>
<dbReference type="PANTHER" id="PTHR43877">
    <property type="entry name" value="AMINOALKYLPHOSPHONATE N-ACETYLTRANSFERASE-RELATED-RELATED"/>
    <property type="match status" value="1"/>
</dbReference>
<gene>
    <name evidence="4" type="ORF">FHR70_002157</name>
</gene>
<dbReference type="InterPro" id="IPR000182">
    <property type="entry name" value="GNAT_dom"/>
</dbReference>
<dbReference type="PROSITE" id="PS51186">
    <property type="entry name" value="GNAT"/>
    <property type="match status" value="1"/>
</dbReference>
<evidence type="ECO:0000313" key="5">
    <source>
        <dbReference type="Proteomes" id="UP000532010"/>
    </source>
</evidence>
<dbReference type="InterPro" id="IPR016181">
    <property type="entry name" value="Acyl_CoA_acyltransferase"/>
</dbReference>
<organism evidence="4 5">
    <name type="scientific">Microvirga lupini</name>
    <dbReference type="NCBI Taxonomy" id="420324"/>
    <lineage>
        <taxon>Bacteria</taxon>
        <taxon>Pseudomonadati</taxon>
        <taxon>Pseudomonadota</taxon>
        <taxon>Alphaproteobacteria</taxon>
        <taxon>Hyphomicrobiales</taxon>
        <taxon>Methylobacteriaceae</taxon>
        <taxon>Microvirga</taxon>
    </lineage>
</organism>
<keyword evidence="1 4" id="KW-0808">Transferase</keyword>
<proteinExistence type="predicted"/>
<keyword evidence="2" id="KW-0012">Acyltransferase</keyword>
<name>A0A7W4YXK2_9HYPH</name>
<dbReference type="SUPFAM" id="SSF55729">
    <property type="entry name" value="Acyl-CoA N-acyltransferases (Nat)"/>
    <property type="match status" value="1"/>
</dbReference>
<evidence type="ECO:0000313" key="4">
    <source>
        <dbReference type="EMBL" id="MBB3019103.1"/>
    </source>
</evidence>
<accession>A0A7W4YXK2</accession>
<dbReference type="InterPro" id="IPR050832">
    <property type="entry name" value="Bact_Acetyltransf"/>
</dbReference>